<feature type="compositionally biased region" description="Low complexity" evidence="6">
    <location>
        <begin position="73"/>
        <end position="83"/>
    </location>
</feature>
<evidence type="ECO:0000313" key="7">
    <source>
        <dbReference type="EMBL" id="KAB0405982.1"/>
    </source>
</evidence>
<dbReference type="InterPro" id="IPR029379">
    <property type="entry name" value="FAM163"/>
</dbReference>
<evidence type="ECO:0000256" key="3">
    <source>
        <dbReference type="ARBA" id="ARBA00022692"/>
    </source>
</evidence>
<organism evidence="7 8">
    <name type="scientific">Balaenoptera physalus</name>
    <name type="common">Fin whale</name>
    <name type="synonym">Balaena physalus</name>
    <dbReference type="NCBI Taxonomy" id="9770"/>
    <lineage>
        <taxon>Eukaryota</taxon>
        <taxon>Metazoa</taxon>
        <taxon>Chordata</taxon>
        <taxon>Craniata</taxon>
        <taxon>Vertebrata</taxon>
        <taxon>Euteleostomi</taxon>
        <taxon>Mammalia</taxon>
        <taxon>Eutheria</taxon>
        <taxon>Laurasiatheria</taxon>
        <taxon>Artiodactyla</taxon>
        <taxon>Whippomorpha</taxon>
        <taxon>Cetacea</taxon>
        <taxon>Mysticeti</taxon>
        <taxon>Balaenopteridae</taxon>
        <taxon>Balaenoptera</taxon>
    </lineage>
</organism>
<dbReference type="Proteomes" id="UP000437017">
    <property type="component" value="Unassembled WGS sequence"/>
</dbReference>
<proteinExistence type="inferred from homology"/>
<protein>
    <submittedName>
        <fullName evidence="7">Uncharacterized protein</fullName>
    </submittedName>
</protein>
<comment type="subcellular location">
    <subcellularLocation>
        <location evidence="1">Membrane</location>
        <topology evidence="1">Single-pass membrane protein</topology>
    </subcellularLocation>
</comment>
<reference evidence="7 8" key="1">
    <citation type="journal article" date="2019" name="PLoS ONE">
        <title>Genomic analyses reveal an absence of contemporary introgressive admixture between fin whales and blue whales, despite known hybrids.</title>
        <authorList>
            <person name="Westbury M.V."/>
            <person name="Petersen B."/>
            <person name="Lorenzen E.D."/>
        </authorList>
    </citation>
    <scope>NUCLEOTIDE SEQUENCE [LARGE SCALE GENOMIC DNA]</scope>
    <source>
        <strain evidence="7">FinWhale-01</strain>
    </source>
</reference>
<dbReference type="AlphaFoldDB" id="A0A6A1QBH6"/>
<evidence type="ECO:0000256" key="5">
    <source>
        <dbReference type="ARBA" id="ARBA00023136"/>
    </source>
</evidence>
<keyword evidence="5" id="KW-0472">Membrane</keyword>
<dbReference type="InterPro" id="IPR040281">
    <property type="entry name" value="FAM163A"/>
</dbReference>
<evidence type="ECO:0000256" key="6">
    <source>
        <dbReference type="SAM" id="MobiDB-lite"/>
    </source>
</evidence>
<feature type="region of interest" description="Disordered" evidence="6">
    <location>
        <begin position="56"/>
        <end position="105"/>
    </location>
</feature>
<dbReference type="PANTHER" id="PTHR31914">
    <property type="entry name" value="PROTEIN FAM163A"/>
    <property type="match status" value="1"/>
</dbReference>
<keyword evidence="3" id="KW-0812">Transmembrane</keyword>
<dbReference type="EMBL" id="SGJD01000252">
    <property type="protein sequence ID" value="KAB0405982.1"/>
    <property type="molecule type" value="Genomic_DNA"/>
</dbReference>
<evidence type="ECO:0000256" key="4">
    <source>
        <dbReference type="ARBA" id="ARBA00022989"/>
    </source>
</evidence>
<evidence type="ECO:0000256" key="2">
    <source>
        <dbReference type="ARBA" id="ARBA00006760"/>
    </source>
</evidence>
<keyword evidence="4" id="KW-1133">Transmembrane helix</keyword>
<name>A0A6A1QBH6_BALPH</name>
<accession>A0A6A1QBH6</accession>
<evidence type="ECO:0000256" key="1">
    <source>
        <dbReference type="ARBA" id="ARBA00004167"/>
    </source>
</evidence>
<comment type="caution">
    <text evidence="7">The sequence shown here is derived from an EMBL/GenBank/DDBJ whole genome shotgun (WGS) entry which is preliminary data.</text>
</comment>
<comment type="similarity">
    <text evidence="2">Belongs to the FAM163 family.</text>
</comment>
<evidence type="ECO:0000313" key="8">
    <source>
        <dbReference type="Proteomes" id="UP000437017"/>
    </source>
</evidence>
<keyword evidence="8" id="KW-1185">Reference proteome</keyword>
<dbReference type="Pfam" id="PF15069">
    <property type="entry name" value="FAM163"/>
    <property type="match status" value="1"/>
</dbReference>
<sequence length="223" mass="24142">MLTGKWGPEDQVLRQHDKCGKDMTNREVSSNSFLLFFVNQLIQQDKQTIRGMKRKTFDVEENPPSLSINLDDSIPPSSPVVSPTKTGEQGQEKDKQAKTGTDTLGHDVPPAAVCSGTACVTGPSLLQLFHVTVPFMNPTLVPVCLGGRESPFSGLKGELALRQPHIRSAPPFYIRTADMVPNGGGGERLSFAPTYYKEGGPPSLQVAAPQSYPVTWPGPGREL</sequence>
<gene>
    <name evidence="7" type="ORF">E2I00_007126</name>
</gene>
<dbReference type="PANTHER" id="PTHR31914:SF2">
    <property type="entry name" value="PROTEIN FAM163A"/>
    <property type="match status" value="1"/>
</dbReference>
<dbReference type="GO" id="GO:0016020">
    <property type="term" value="C:membrane"/>
    <property type="evidence" value="ECO:0007669"/>
    <property type="project" value="UniProtKB-SubCell"/>
</dbReference>